<evidence type="ECO:0000313" key="2">
    <source>
        <dbReference type="Proteomes" id="UP001152747"/>
    </source>
</evidence>
<keyword evidence="2" id="KW-1185">Reference proteome</keyword>
<proteinExistence type="predicted"/>
<reference evidence="1" key="1">
    <citation type="submission" date="2022-11" db="EMBL/GenBank/DDBJ databases">
        <authorList>
            <person name="Kikuchi T."/>
        </authorList>
    </citation>
    <scope>NUCLEOTIDE SEQUENCE</scope>
    <source>
        <strain evidence="1">PS1010</strain>
    </source>
</reference>
<sequence length="103" mass="11953">MIGVHKYIYQNLQILDGPKLSAVMIECPENIDDIFEAMKFAYNLIISLKPNILQLPFYLFQLPTKIDERKIRSIEEYVENSVSNIYGCNLNIKVVEDTKDLIV</sequence>
<gene>
    <name evidence="1" type="ORF">CAMP_LOCUS7515</name>
</gene>
<organism evidence="1 2">
    <name type="scientific">Caenorhabditis angaria</name>
    <dbReference type="NCBI Taxonomy" id="860376"/>
    <lineage>
        <taxon>Eukaryota</taxon>
        <taxon>Metazoa</taxon>
        <taxon>Ecdysozoa</taxon>
        <taxon>Nematoda</taxon>
        <taxon>Chromadorea</taxon>
        <taxon>Rhabditida</taxon>
        <taxon>Rhabditina</taxon>
        <taxon>Rhabditomorpha</taxon>
        <taxon>Rhabditoidea</taxon>
        <taxon>Rhabditidae</taxon>
        <taxon>Peloderinae</taxon>
        <taxon>Caenorhabditis</taxon>
    </lineage>
</organism>
<protein>
    <submittedName>
        <fullName evidence="1">Uncharacterized protein</fullName>
    </submittedName>
</protein>
<name>A0A9P1MZX1_9PELO</name>
<dbReference type="Proteomes" id="UP001152747">
    <property type="component" value="Unassembled WGS sequence"/>
</dbReference>
<evidence type="ECO:0000313" key="1">
    <source>
        <dbReference type="EMBL" id="CAI5444878.1"/>
    </source>
</evidence>
<accession>A0A9P1MZX1</accession>
<dbReference type="EMBL" id="CANHGI010000003">
    <property type="protein sequence ID" value="CAI5444878.1"/>
    <property type="molecule type" value="Genomic_DNA"/>
</dbReference>
<dbReference type="AlphaFoldDB" id="A0A9P1MZX1"/>
<comment type="caution">
    <text evidence="1">The sequence shown here is derived from an EMBL/GenBank/DDBJ whole genome shotgun (WGS) entry which is preliminary data.</text>
</comment>